<keyword evidence="1" id="KW-0472">Membrane</keyword>
<dbReference type="AlphaFoldDB" id="A0A0L8I8J0"/>
<keyword evidence="1" id="KW-1133">Transmembrane helix</keyword>
<reference evidence="2" key="1">
    <citation type="submission" date="2015-07" db="EMBL/GenBank/DDBJ databases">
        <title>MeaNS - Measles Nucleotide Surveillance Program.</title>
        <authorList>
            <person name="Tran T."/>
            <person name="Druce J."/>
        </authorList>
    </citation>
    <scope>NUCLEOTIDE SEQUENCE</scope>
    <source>
        <strain evidence="2">UCB-OBI-ISO-001</strain>
        <tissue evidence="2">Gonad</tissue>
    </source>
</reference>
<feature type="transmembrane region" description="Helical" evidence="1">
    <location>
        <begin position="15"/>
        <end position="37"/>
    </location>
</feature>
<keyword evidence="1" id="KW-0812">Transmembrane</keyword>
<evidence type="ECO:0000313" key="2">
    <source>
        <dbReference type="EMBL" id="KOF97823.1"/>
    </source>
</evidence>
<accession>A0A0L8I8J0</accession>
<proteinExistence type="predicted"/>
<evidence type="ECO:0000256" key="1">
    <source>
        <dbReference type="SAM" id="Phobius"/>
    </source>
</evidence>
<name>A0A0L8I8J0_OCTBM</name>
<organism evidence="2">
    <name type="scientific">Octopus bimaculoides</name>
    <name type="common">California two-spotted octopus</name>
    <dbReference type="NCBI Taxonomy" id="37653"/>
    <lineage>
        <taxon>Eukaryota</taxon>
        <taxon>Metazoa</taxon>
        <taxon>Spiralia</taxon>
        <taxon>Lophotrochozoa</taxon>
        <taxon>Mollusca</taxon>
        <taxon>Cephalopoda</taxon>
        <taxon>Coleoidea</taxon>
        <taxon>Octopodiformes</taxon>
        <taxon>Octopoda</taxon>
        <taxon>Incirrata</taxon>
        <taxon>Octopodidae</taxon>
        <taxon>Octopus</taxon>
    </lineage>
</organism>
<protein>
    <submittedName>
        <fullName evidence="2">Uncharacterized protein</fullName>
    </submittedName>
</protein>
<gene>
    <name evidence="2" type="ORF">OCBIM_22028398mg</name>
</gene>
<sequence>MSLQKRVNIFLPKAIYLSAYLSIIYSFSPVLMSQYLFHGQLSINRYDFSIFCTVLFC</sequence>
<dbReference type="EMBL" id="KQ416257">
    <property type="protein sequence ID" value="KOF97823.1"/>
    <property type="molecule type" value="Genomic_DNA"/>
</dbReference>